<evidence type="ECO:0000256" key="1">
    <source>
        <dbReference type="SAM" id="MobiDB-lite"/>
    </source>
</evidence>
<gene>
    <name evidence="2" type="ORF">M4486_06870</name>
</gene>
<sequence>MTGGMSGALRRTNHAGRSVTLAEGVAVAGGAVAALAARGLRGDALAVAAVGGLGLADDVLEPWLRSRGITPTKGLRGHLGALRRGRLTTGAAKALGIPVVCLLDAAAARVRTARTLGPDAGASTEAGAPTDARALPAGAGAGAGAGTLVDAGVAAGAANLANLLDLRPGRALKATTACALVLALPPARSPRAREGRALAAIAAVAGLAALPGDLAERGMLGDTGANALGALVGAAAARRLPAGPRLLVLGGLGALTLASERVSFSAVIDATPALRRLDRWGRRAPDPAGSEDEGSTPA</sequence>
<protein>
    <submittedName>
        <fullName evidence="2">Uncharacterized protein</fullName>
    </submittedName>
</protein>
<feature type="region of interest" description="Disordered" evidence="1">
    <location>
        <begin position="279"/>
        <end position="298"/>
    </location>
</feature>
<dbReference type="RefSeq" id="WP_249480391.1">
    <property type="nucleotide sequence ID" value="NZ_CP097218.1"/>
</dbReference>
<name>A0ABY4N8X9_9MICO</name>
<accession>A0ABY4N8X9</accession>
<dbReference type="Proteomes" id="UP001055868">
    <property type="component" value="Chromosome"/>
</dbReference>
<evidence type="ECO:0000313" key="3">
    <source>
        <dbReference type="Proteomes" id="UP001055868"/>
    </source>
</evidence>
<organism evidence="2 3">
    <name type="scientific">Brachybacterium kimchii</name>
    <dbReference type="NCBI Taxonomy" id="2942909"/>
    <lineage>
        <taxon>Bacteria</taxon>
        <taxon>Bacillati</taxon>
        <taxon>Actinomycetota</taxon>
        <taxon>Actinomycetes</taxon>
        <taxon>Micrococcales</taxon>
        <taxon>Dermabacteraceae</taxon>
        <taxon>Brachybacterium</taxon>
    </lineage>
</organism>
<proteinExistence type="predicted"/>
<feature type="compositionally biased region" description="Acidic residues" evidence="1">
    <location>
        <begin position="289"/>
        <end position="298"/>
    </location>
</feature>
<evidence type="ECO:0000313" key="2">
    <source>
        <dbReference type="EMBL" id="UQN31003.1"/>
    </source>
</evidence>
<keyword evidence="3" id="KW-1185">Reference proteome</keyword>
<reference evidence="2" key="1">
    <citation type="submission" date="2022-05" db="EMBL/GenBank/DDBJ databases">
        <title>Genomic analysis of Brachybacterium sp. CBA3104.</title>
        <authorList>
            <person name="Roh S.W."/>
            <person name="Kim Y.B."/>
            <person name="Kim Y."/>
        </authorList>
    </citation>
    <scope>NUCLEOTIDE SEQUENCE</scope>
    <source>
        <strain evidence="2">CBA3104</strain>
    </source>
</reference>
<dbReference type="EMBL" id="CP097218">
    <property type="protein sequence ID" value="UQN31003.1"/>
    <property type="molecule type" value="Genomic_DNA"/>
</dbReference>